<sequence>MIASLLVFALLLLVLYPIAVCDLSKHQETLTIRQYGLLGKNLAEYPLQMISAIEVLEGHHKSGGIFYRIRLITKSKSLYLTAAPMEDAEQVRAIALLVSEFMEIPLNYVPGRSSALRYLQD</sequence>
<gene>
    <name evidence="1" type="ORF">KME15_21785</name>
</gene>
<reference evidence="1" key="1">
    <citation type="submission" date="2021-05" db="EMBL/GenBank/DDBJ databases">
        <authorList>
            <person name="Pietrasiak N."/>
            <person name="Ward R."/>
            <person name="Stajich J.E."/>
            <person name="Kurbessoian T."/>
        </authorList>
    </citation>
    <scope>NUCLEOTIDE SEQUENCE</scope>
    <source>
        <strain evidence="1">UHER 2000/2452</strain>
    </source>
</reference>
<comment type="caution">
    <text evidence="1">The sequence shown here is derived from an EMBL/GenBank/DDBJ whole genome shotgun (WGS) entry which is preliminary data.</text>
</comment>
<organism evidence="1 2">
    <name type="scientific">Drouetiella hepatica Uher 2000/2452</name>
    <dbReference type="NCBI Taxonomy" id="904376"/>
    <lineage>
        <taxon>Bacteria</taxon>
        <taxon>Bacillati</taxon>
        <taxon>Cyanobacteriota</taxon>
        <taxon>Cyanophyceae</taxon>
        <taxon>Oculatellales</taxon>
        <taxon>Oculatellaceae</taxon>
        <taxon>Drouetiella</taxon>
    </lineage>
</organism>
<accession>A0A951QG03</accession>
<dbReference type="EMBL" id="JAHHHD010000034">
    <property type="protein sequence ID" value="MBW4661314.1"/>
    <property type="molecule type" value="Genomic_DNA"/>
</dbReference>
<evidence type="ECO:0000313" key="2">
    <source>
        <dbReference type="Proteomes" id="UP000757435"/>
    </source>
</evidence>
<dbReference type="AlphaFoldDB" id="A0A951QG03"/>
<protein>
    <submittedName>
        <fullName evidence="1">Uncharacterized protein</fullName>
    </submittedName>
</protein>
<reference evidence="1" key="2">
    <citation type="journal article" date="2022" name="Microbiol. Resour. Announc.">
        <title>Metagenome Sequencing to Explore Phylogenomics of Terrestrial Cyanobacteria.</title>
        <authorList>
            <person name="Ward R.D."/>
            <person name="Stajich J.E."/>
            <person name="Johansen J.R."/>
            <person name="Huntemann M."/>
            <person name="Clum A."/>
            <person name="Foster B."/>
            <person name="Foster B."/>
            <person name="Roux S."/>
            <person name="Palaniappan K."/>
            <person name="Varghese N."/>
            <person name="Mukherjee S."/>
            <person name="Reddy T.B.K."/>
            <person name="Daum C."/>
            <person name="Copeland A."/>
            <person name="Chen I.A."/>
            <person name="Ivanova N.N."/>
            <person name="Kyrpides N.C."/>
            <person name="Shapiro N."/>
            <person name="Eloe-Fadrosh E.A."/>
            <person name="Pietrasiak N."/>
        </authorList>
    </citation>
    <scope>NUCLEOTIDE SEQUENCE</scope>
    <source>
        <strain evidence="1">UHER 2000/2452</strain>
    </source>
</reference>
<proteinExistence type="predicted"/>
<name>A0A951QG03_9CYAN</name>
<evidence type="ECO:0000313" key="1">
    <source>
        <dbReference type="EMBL" id="MBW4661314.1"/>
    </source>
</evidence>
<dbReference type="Proteomes" id="UP000757435">
    <property type="component" value="Unassembled WGS sequence"/>
</dbReference>